<evidence type="ECO:0000313" key="1">
    <source>
        <dbReference type="EMBL" id="ETX08118.1"/>
    </source>
</evidence>
<dbReference type="InterPro" id="IPR011990">
    <property type="entry name" value="TPR-like_helical_dom_sf"/>
</dbReference>
<dbReference type="Gene3D" id="1.25.40.10">
    <property type="entry name" value="Tetratricopeptide repeat domain"/>
    <property type="match status" value="1"/>
</dbReference>
<dbReference type="Proteomes" id="UP000019140">
    <property type="component" value="Unassembled WGS sequence"/>
</dbReference>
<comment type="caution">
    <text evidence="1">The sequence shown here is derived from an EMBL/GenBank/DDBJ whole genome shotgun (WGS) entry which is preliminary data.</text>
</comment>
<accession>W4MD33</accession>
<protein>
    <recommendedName>
        <fullName evidence="3">MalT-like TPR region domain-containing protein</fullName>
    </recommendedName>
</protein>
<dbReference type="EMBL" id="AZHX01000298">
    <property type="protein sequence ID" value="ETX08118.1"/>
    <property type="molecule type" value="Genomic_DNA"/>
</dbReference>
<proteinExistence type="predicted"/>
<dbReference type="AlphaFoldDB" id="W4MD33"/>
<evidence type="ECO:0000313" key="2">
    <source>
        <dbReference type="Proteomes" id="UP000019140"/>
    </source>
</evidence>
<reference evidence="1 2" key="1">
    <citation type="journal article" date="2014" name="Nature">
        <title>An environmental bacterial taxon with a large and distinct metabolic repertoire.</title>
        <authorList>
            <person name="Wilson M.C."/>
            <person name="Mori T."/>
            <person name="Ruckert C."/>
            <person name="Uria A.R."/>
            <person name="Helf M.J."/>
            <person name="Takada K."/>
            <person name="Gernert C."/>
            <person name="Steffens U.A."/>
            <person name="Heycke N."/>
            <person name="Schmitt S."/>
            <person name="Rinke C."/>
            <person name="Helfrich E.J."/>
            <person name="Brachmann A.O."/>
            <person name="Gurgui C."/>
            <person name="Wakimoto T."/>
            <person name="Kracht M."/>
            <person name="Crusemann M."/>
            <person name="Hentschel U."/>
            <person name="Abe I."/>
            <person name="Matsunaga S."/>
            <person name="Kalinowski J."/>
            <person name="Takeyama H."/>
            <person name="Piel J."/>
        </authorList>
    </citation>
    <scope>NUCLEOTIDE SEQUENCE [LARGE SCALE GENOMIC DNA]</scope>
    <source>
        <strain evidence="2">TSY2</strain>
    </source>
</reference>
<dbReference type="HOGENOM" id="CLU_668482_0_0_7"/>
<keyword evidence="2" id="KW-1185">Reference proteome</keyword>
<evidence type="ECO:0008006" key="3">
    <source>
        <dbReference type="Google" id="ProtNLM"/>
    </source>
</evidence>
<sequence length="411" mass="46737">MGGDVSRRCEITMLDDWSEPDGHAWRVMASYERWFGNGPEVAVLRLLGLFDRMASEDAIAALLREPKIPELTDTLTGLNERQWLQVLRRLRQAGLLTHPNPKFPHALDAHPLVREYYHHQLREVYPAAWRAAHQRLYLYYQDAGWEAMPSTLEGLGPLYDAVVHGCLAGCHREALRQVFQPRIRRHEQNFSIEQLGAFGADLSALSHFFESMWSRVAPGLEADEARFVFHAAGECLNALGRVTEAEEAMRKALALACQHEDWAMAATASAALSESSRARSDFPNALHFAKASASHAEQPHVPMVIQVKSHAFLGFVLHWMGHDREAEAAFHRAEQVQQLADLERPLLHAVPGYMYCEWLLDQLEIRTSQLTSERFRQAWHDLCRRAEQALIWAEHDGRPCDIGLLVRHEVA</sequence>
<organism evidence="1 2">
    <name type="scientific">Candidatus Entotheonella gemina</name>
    <dbReference type="NCBI Taxonomy" id="1429439"/>
    <lineage>
        <taxon>Bacteria</taxon>
        <taxon>Pseudomonadati</taxon>
        <taxon>Nitrospinota/Tectimicrobiota group</taxon>
        <taxon>Candidatus Tectimicrobiota</taxon>
        <taxon>Candidatus Entotheonellia</taxon>
        <taxon>Candidatus Entotheonellales</taxon>
        <taxon>Candidatus Entotheonellaceae</taxon>
        <taxon>Candidatus Entotheonella</taxon>
    </lineage>
</organism>
<gene>
    <name evidence="1" type="ORF">ETSY2_07270</name>
</gene>
<name>W4MD33_9BACT</name>
<dbReference type="SUPFAM" id="SSF48452">
    <property type="entry name" value="TPR-like"/>
    <property type="match status" value="1"/>
</dbReference>